<keyword evidence="7 8" id="KW-0413">Isomerase</keyword>
<dbReference type="EMBL" id="JACSPU010000002">
    <property type="protein sequence ID" value="MBD8014580.1"/>
    <property type="molecule type" value="Genomic_DNA"/>
</dbReference>
<evidence type="ECO:0000256" key="7">
    <source>
        <dbReference type="ARBA" id="ARBA00023235"/>
    </source>
</evidence>
<dbReference type="PANTHER" id="PTHR42742">
    <property type="entry name" value="TRANSCRIPTIONAL REPRESSOR MPRA"/>
    <property type="match status" value="1"/>
</dbReference>
<evidence type="ECO:0000256" key="1">
    <source>
        <dbReference type="ARBA" id="ARBA00000757"/>
    </source>
</evidence>
<evidence type="ECO:0000256" key="5">
    <source>
        <dbReference type="ARBA" id="ARBA00022723"/>
    </source>
</evidence>
<comment type="cofactor">
    <cofactor evidence="2 8">
        <name>Zn(2+)</name>
        <dbReference type="ChEBI" id="CHEBI:29105"/>
    </cofactor>
</comment>
<organism evidence="11 12">
    <name type="scientific">Planococcus wigleyi</name>
    <dbReference type="NCBI Taxonomy" id="2762216"/>
    <lineage>
        <taxon>Bacteria</taxon>
        <taxon>Bacillati</taxon>
        <taxon>Bacillota</taxon>
        <taxon>Bacilli</taxon>
        <taxon>Bacillales</taxon>
        <taxon>Caryophanaceae</taxon>
        <taxon>Planococcus</taxon>
    </lineage>
</organism>
<reference evidence="11 12" key="1">
    <citation type="submission" date="2020-08" db="EMBL/GenBank/DDBJ databases">
        <title>A Genomic Blueprint of the Chicken Gut Microbiome.</title>
        <authorList>
            <person name="Gilroy R."/>
            <person name="Ravi A."/>
            <person name="Getino M."/>
            <person name="Pursley I."/>
            <person name="Horton D.L."/>
            <person name="Alikhan N.-F."/>
            <person name="Baker D."/>
            <person name="Gharbi K."/>
            <person name="Hall N."/>
            <person name="Watson M."/>
            <person name="Adriaenssens E.M."/>
            <person name="Foster-Nyarko E."/>
            <person name="Jarju S."/>
            <person name="Secka A."/>
            <person name="Antonio M."/>
            <person name="Oren A."/>
            <person name="Chaudhuri R."/>
            <person name="La Ragione R.M."/>
            <person name="Hildebrand F."/>
            <person name="Pallen M.J."/>
        </authorList>
    </citation>
    <scope>NUCLEOTIDE SEQUENCE [LARGE SCALE GENOMIC DNA]</scope>
    <source>
        <strain evidence="11 12">Sa1BUA13</strain>
    </source>
</reference>
<keyword evidence="12" id="KW-1185">Reference proteome</keyword>
<sequence length="317" mass="35908">MYEEPIFLEPVFQDRIWGGKKLHTLFGYDIPSDKTGEAWVISAHEKGPSIIANGLLKGRNLLEAWSDNPTLFGKKQRSGDFPLLVKILDANESLSVQVHPDAGYAQEMENVPCGKAECWYVLDCEPNSQIILGHRAESREDFRKRVDAEQWDELLLPVPVKKGDFFYIPSWTVHAIGNGIMVLEIQQSSDITYRVYDYGRKTREGKTRELHIQSAIDVINFPHHSVRLSQNAMNRGDLASTQLIKELYFTVYHWDIKGKVETPLKMDYLLVSVIDGSGEISVNGKTFPLAKGSHFILPAMVESYGIEGDLELMVTHE</sequence>
<evidence type="ECO:0000313" key="12">
    <source>
        <dbReference type="Proteomes" id="UP000658980"/>
    </source>
</evidence>
<feature type="domain" description="Mannose-6-phosphate isomerase cupin" evidence="10">
    <location>
        <begin position="241"/>
        <end position="316"/>
    </location>
</feature>
<keyword evidence="5 8" id="KW-0479">Metal-binding</keyword>
<dbReference type="Proteomes" id="UP000658980">
    <property type="component" value="Unassembled WGS sequence"/>
</dbReference>
<dbReference type="Pfam" id="PF21621">
    <property type="entry name" value="MPI_cupin_dom"/>
    <property type="match status" value="1"/>
</dbReference>
<evidence type="ECO:0000256" key="4">
    <source>
        <dbReference type="ARBA" id="ARBA00011956"/>
    </source>
</evidence>
<evidence type="ECO:0000259" key="9">
    <source>
        <dbReference type="Pfam" id="PF20511"/>
    </source>
</evidence>
<dbReference type="InterPro" id="IPR014710">
    <property type="entry name" value="RmlC-like_jellyroll"/>
</dbReference>
<dbReference type="CDD" id="cd07010">
    <property type="entry name" value="cupin_PMI_type_I_N_bac"/>
    <property type="match status" value="1"/>
</dbReference>
<dbReference type="NCBIfam" id="TIGR00218">
    <property type="entry name" value="manA"/>
    <property type="match status" value="1"/>
</dbReference>
<comment type="caution">
    <text evidence="11">The sequence shown here is derived from an EMBL/GenBank/DDBJ whole genome shotgun (WGS) entry which is preliminary data.</text>
</comment>
<name>A0ABR8WC28_9BACL</name>
<evidence type="ECO:0000256" key="3">
    <source>
        <dbReference type="ARBA" id="ARBA00010772"/>
    </source>
</evidence>
<dbReference type="SUPFAM" id="SSF51182">
    <property type="entry name" value="RmlC-like cupins"/>
    <property type="match status" value="1"/>
</dbReference>
<dbReference type="InterPro" id="IPR049071">
    <property type="entry name" value="MPI_cupin_dom"/>
</dbReference>
<evidence type="ECO:0000256" key="6">
    <source>
        <dbReference type="ARBA" id="ARBA00022833"/>
    </source>
</evidence>
<evidence type="ECO:0000256" key="8">
    <source>
        <dbReference type="PIRNR" id="PIRNR036894"/>
    </source>
</evidence>
<gene>
    <name evidence="11" type="primary">manA</name>
    <name evidence="11" type="ORF">H9630_07075</name>
</gene>
<dbReference type="Pfam" id="PF20511">
    <property type="entry name" value="PMI_typeI_cat"/>
    <property type="match status" value="1"/>
</dbReference>
<comment type="catalytic activity">
    <reaction evidence="1 8">
        <text>D-mannose 6-phosphate = D-fructose 6-phosphate</text>
        <dbReference type="Rhea" id="RHEA:12356"/>
        <dbReference type="ChEBI" id="CHEBI:58735"/>
        <dbReference type="ChEBI" id="CHEBI:61527"/>
        <dbReference type="EC" id="5.3.1.8"/>
    </reaction>
</comment>
<dbReference type="PANTHER" id="PTHR42742:SF3">
    <property type="entry name" value="FRUCTOKINASE"/>
    <property type="match status" value="1"/>
</dbReference>
<dbReference type="InterPro" id="IPR046457">
    <property type="entry name" value="PMI_typeI_cat"/>
</dbReference>
<evidence type="ECO:0000313" key="11">
    <source>
        <dbReference type="EMBL" id="MBD8014580.1"/>
    </source>
</evidence>
<dbReference type="InterPro" id="IPR014628">
    <property type="entry name" value="Man6P_isomerase_Firm_short"/>
</dbReference>
<proteinExistence type="inferred from homology"/>
<dbReference type="PIRSF" id="PIRSF036894">
    <property type="entry name" value="PMI_Firm_short"/>
    <property type="match status" value="1"/>
</dbReference>
<protein>
    <recommendedName>
        <fullName evidence="4 8">Mannose-6-phosphate isomerase</fullName>
        <ecNumber evidence="4 8">5.3.1.8</ecNumber>
    </recommendedName>
</protein>
<comment type="similarity">
    <text evidence="3 8">Belongs to the mannose-6-phosphate isomerase type 1 family.</text>
</comment>
<dbReference type="EC" id="5.3.1.8" evidence="4 8"/>
<dbReference type="InterPro" id="IPR051804">
    <property type="entry name" value="Carb_Metab_Reg_Kinase/Isom"/>
</dbReference>
<feature type="domain" description="Phosphomannose isomerase type I catalytic" evidence="9">
    <location>
        <begin position="7"/>
        <end position="107"/>
    </location>
</feature>
<dbReference type="Gene3D" id="2.60.120.10">
    <property type="entry name" value="Jelly Rolls"/>
    <property type="match status" value="2"/>
</dbReference>
<evidence type="ECO:0000259" key="10">
    <source>
        <dbReference type="Pfam" id="PF21621"/>
    </source>
</evidence>
<accession>A0ABR8WC28</accession>
<dbReference type="GO" id="GO:0004476">
    <property type="term" value="F:mannose-6-phosphate isomerase activity"/>
    <property type="evidence" value="ECO:0007669"/>
    <property type="project" value="UniProtKB-EC"/>
</dbReference>
<dbReference type="InterPro" id="IPR011051">
    <property type="entry name" value="RmlC_Cupin_sf"/>
</dbReference>
<dbReference type="RefSeq" id="WP_191714800.1">
    <property type="nucleotide sequence ID" value="NZ_JACSPU010000002.1"/>
</dbReference>
<keyword evidence="6 8" id="KW-0862">Zinc</keyword>
<dbReference type="InterPro" id="IPR001250">
    <property type="entry name" value="Man6P_Isoase-1"/>
</dbReference>
<evidence type="ECO:0000256" key="2">
    <source>
        <dbReference type="ARBA" id="ARBA00001947"/>
    </source>
</evidence>